<reference evidence="5" key="1">
    <citation type="journal article" date="2019" name="Int. J. Syst. Evol. Microbiol.">
        <title>The Global Catalogue of Microorganisms (GCM) 10K type strain sequencing project: providing services to taxonomists for standard genome sequencing and annotation.</title>
        <authorList>
            <consortium name="The Broad Institute Genomics Platform"/>
            <consortium name="The Broad Institute Genome Sequencing Center for Infectious Disease"/>
            <person name="Wu L."/>
            <person name="Ma J."/>
        </authorList>
    </citation>
    <scope>NUCLEOTIDE SEQUENCE [LARGE SCALE GENOMIC DNA]</scope>
    <source>
        <strain evidence="5">CGMCC 1.12286</strain>
    </source>
</reference>
<protein>
    <submittedName>
        <fullName evidence="4">DedA family protein</fullName>
    </submittedName>
</protein>
<dbReference type="PANTHER" id="PTHR42709">
    <property type="entry name" value="ALKALINE PHOSPHATASE LIKE PROTEIN"/>
    <property type="match status" value="1"/>
</dbReference>
<evidence type="ECO:0000259" key="3">
    <source>
        <dbReference type="Pfam" id="PF09335"/>
    </source>
</evidence>
<comment type="caution">
    <text evidence="4">The sequence shown here is derived from an EMBL/GenBank/DDBJ whole genome shotgun (WGS) entry which is preliminary data.</text>
</comment>
<evidence type="ECO:0000313" key="5">
    <source>
        <dbReference type="Proteomes" id="UP001597079"/>
    </source>
</evidence>
<gene>
    <name evidence="4" type="ORF">ACFSB2_01500</name>
</gene>
<feature type="transmembrane region" description="Helical" evidence="2">
    <location>
        <begin position="165"/>
        <end position="186"/>
    </location>
</feature>
<keyword evidence="2" id="KW-1133">Transmembrane helix</keyword>
<dbReference type="RefSeq" id="WP_377940781.1">
    <property type="nucleotide sequence ID" value="NZ_JBHUCX010000004.1"/>
</dbReference>
<accession>A0ABW4JB08</accession>
<dbReference type="Pfam" id="PF09335">
    <property type="entry name" value="VTT_dom"/>
    <property type="match status" value="1"/>
</dbReference>
<organism evidence="4 5">
    <name type="scientific">Alicyclobacillus fodiniaquatilis</name>
    <dbReference type="NCBI Taxonomy" id="1661150"/>
    <lineage>
        <taxon>Bacteria</taxon>
        <taxon>Bacillati</taxon>
        <taxon>Bacillota</taxon>
        <taxon>Bacilli</taxon>
        <taxon>Bacillales</taxon>
        <taxon>Alicyclobacillaceae</taxon>
        <taxon>Alicyclobacillus</taxon>
    </lineage>
</organism>
<keyword evidence="2" id="KW-0472">Membrane</keyword>
<feature type="transmembrane region" description="Helical" evidence="2">
    <location>
        <begin position="102"/>
        <end position="122"/>
    </location>
</feature>
<dbReference type="EMBL" id="JBHUCX010000004">
    <property type="protein sequence ID" value="MFD1673397.1"/>
    <property type="molecule type" value="Genomic_DNA"/>
</dbReference>
<feature type="domain" description="VTT" evidence="3">
    <location>
        <begin position="27"/>
        <end position="152"/>
    </location>
</feature>
<feature type="transmembrane region" description="Helical" evidence="2">
    <location>
        <begin position="49"/>
        <end position="71"/>
    </location>
</feature>
<dbReference type="InterPro" id="IPR051311">
    <property type="entry name" value="DedA_domain"/>
</dbReference>
<keyword evidence="2" id="KW-0812">Transmembrane</keyword>
<evidence type="ECO:0000256" key="2">
    <source>
        <dbReference type="SAM" id="Phobius"/>
    </source>
</evidence>
<proteinExistence type="inferred from homology"/>
<keyword evidence="5" id="KW-1185">Reference proteome</keyword>
<name>A0ABW4JB08_9BACL</name>
<evidence type="ECO:0000256" key="1">
    <source>
        <dbReference type="ARBA" id="ARBA00010792"/>
    </source>
</evidence>
<evidence type="ECO:0000313" key="4">
    <source>
        <dbReference type="EMBL" id="MFD1673397.1"/>
    </source>
</evidence>
<sequence length="219" mass="25015">MQEWISHFGYFGVFLIVFSEAIGIPFPAETTLTLSGIEWTKGVFHLFPLWLAACLGNIIGSTIAYGIGMYLGRPIILYVGKYFGITEARFNKANDQFEKYELWIVIFAKFIAGIRILVPYLAGINRMPFWLFAPFNALSAIVWSGLFIIAGHYIGVVLHRYQGLIHQYLIPCIILLVVLIAIYVFFKVRSHRRERRLEAEAQAKLAEQQADDEADEMDK</sequence>
<dbReference type="Proteomes" id="UP001597079">
    <property type="component" value="Unassembled WGS sequence"/>
</dbReference>
<comment type="similarity">
    <text evidence="1">Belongs to the DedA family.</text>
</comment>
<dbReference type="InterPro" id="IPR032816">
    <property type="entry name" value="VTT_dom"/>
</dbReference>
<dbReference type="PANTHER" id="PTHR42709:SF9">
    <property type="entry name" value="ALKALINE PHOSPHATASE LIKE PROTEIN"/>
    <property type="match status" value="1"/>
</dbReference>
<feature type="transmembrane region" description="Helical" evidence="2">
    <location>
        <begin position="129"/>
        <end position="153"/>
    </location>
</feature>
<feature type="transmembrane region" description="Helical" evidence="2">
    <location>
        <begin position="6"/>
        <end position="28"/>
    </location>
</feature>